<keyword evidence="4" id="KW-1185">Reference proteome</keyword>
<evidence type="ECO:0000313" key="4">
    <source>
        <dbReference type="Proteomes" id="UP000549394"/>
    </source>
</evidence>
<gene>
    <name evidence="3" type="ORF">DGYR_LOCUS12701</name>
</gene>
<protein>
    <submittedName>
        <fullName evidence="3">DgyrCDS13554</fullName>
    </submittedName>
</protein>
<proteinExistence type="predicted"/>
<dbReference type="InterPro" id="IPR006608">
    <property type="entry name" value="CC2D1A/B_DM14"/>
</dbReference>
<feature type="domain" description="DM14" evidence="2">
    <location>
        <begin position="13"/>
        <end position="77"/>
    </location>
</feature>
<reference evidence="3 4" key="1">
    <citation type="submission" date="2020-08" db="EMBL/GenBank/DDBJ databases">
        <authorList>
            <person name="Hejnol A."/>
        </authorList>
    </citation>
    <scope>NUCLEOTIDE SEQUENCE [LARGE SCALE GENOMIC DNA]</scope>
</reference>
<dbReference type="PANTHER" id="PTHR13076">
    <property type="entry name" value="COILED-COIL AND C2 DOMAIN-CONTAINING PROTEIN 1-LIKE"/>
    <property type="match status" value="1"/>
</dbReference>
<feature type="region of interest" description="Disordered" evidence="1">
    <location>
        <begin position="259"/>
        <end position="292"/>
    </location>
</feature>
<dbReference type="AlphaFoldDB" id="A0A7I8WAZ0"/>
<dbReference type="PANTHER" id="PTHR13076:SF9">
    <property type="entry name" value="COILED-COIL AND C2 DOMAIN-CONTAINING PROTEIN 1-LIKE"/>
    <property type="match status" value="1"/>
</dbReference>
<feature type="compositionally biased region" description="Low complexity" evidence="1">
    <location>
        <begin position="263"/>
        <end position="277"/>
    </location>
</feature>
<name>A0A7I8WAZ0_9ANNE</name>
<dbReference type="EMBL" id="CAJFCJ010000025">
    <property type="protein sequence ID" value="CAD5125311.1"/>
    <property type="molecule type" value="Genomic_DNA"/>
</dbReference>
<sequence length="642" mass="73606">MIASAGVKGSNSVKYLEERLRIYKESQQTARTNGNMEKVRRLDVTIKSLQEQLRAAKSCKQTQRTDITNFNLSPVTPPSDDEFKDNEANLAKPITPPWTPTPETSPLLKRKDEEAHSIRGLQLSEYVLNEHNFMLEPDYDYPLDSMKCQDPPLDLNLPQSSSLNEISEASRASTEESSVSDETRQILANPPKSLLETLRIRRDEFAKKSKKAEICGNEIKKRRYTKSVMMYEEAIKAHRTGRHFDLDELPTPPGFPSMQFGFSESSSEASNSNLAPSTRSLSPFGSLQSKSDDELDFPMHVTRIKRILERRKNEYENAVLEALERDEIEKYEKFNTALHNIEDMLKNLNITGRVERFRIPPPPNAKTLPAVSFDSGIMDAENREEKFHKIEAELKDQIKFCDENQEKCFEYGHTSLADKFKDWGKKTRRELSSLKRAFRNDDKLPEFLKESRSFSYAKSFPHLESDELEILAIRAHNLPIPDGFTAQSLVTLLKYEFAHPKDNPQSGDLSSPVKGTSYPEYRATKNLKIVRKSSSLPRLYELSLRIDLLYKRGFMKSDKVLGSTFLKLDSLKAHCECQKAYDLYQGQKKVGGQLEARLRVRKPLNGNVEELEFNREWLSMISFDDSSSSTSGDNHKKYAKNR</sequence>
<evidence type="ECO:0000313" key="3">
    <source>
        <dbReference type="EMBL" id="CAD5125311.1"/>
    </source>
</evidence>
<dbReference type="InterPro" id="IPR039725">
    <property type="entry name" value="CC2D1A/B"/>
</dbReference>
<evidence type="ECO:0000256" key="1">
    <source>
        <dbReference type="SAM" id="MobiDB-lite"/>
    </source>
</evidence>
<feature type="compositionally biased region" description="Polar residues" evidence="1">
    <location>
        <begin position="278"/>
        <end position="289"/>
    </location>
</feature>
<feature type="domain" description="DM14" evidence="2">
    <location>
        <begin position="195"/>
        <end position="253"/>
    </location>
</feature>
<dbReference type="Proteomes" id="UP000549394">
    <property type="component" value="Unassembled WGS sequence"/>
</dbReference>
<dbReference type="OrthoDB" id="19996at2759"/>
<comment type="caution">
    <text evidence="3">The sequence shown here is derived from an EMBL/GenBank/DDBJ whole genome shotgun (WGS) entry which is preliminary data.</text>
</comment>
<accession>A0A7I8WAZ0</accession>
<evidence type="ECO:0000259" key="2">
    <source>
        <dbReference type="SMART" id="SM00685"/>
    </source>
</evidence>
<organism evidence="3 4">
    <name type="scientific">Dimorphilus gyrociliatus</name>
    <dbReference type="NCBI Taxonomy" id="2664684"/>
    <lineage>
        <taxon>Eukaryota</taxon>
        <taxon>Metazoa</taxon>
        <taxon>Spiralia</taxon>
        <taxon>Lophotrochozoa</taxon>
        <taxon>Annelida</taxon>
        <taxon>Polychaeta</taxon>
        <taxon>Polychaeta incertae sedis</taxon>
        <taxon>Dinophilidae</taxon>
        <taxon>Dimorphilus</taxon>
    </lineage>
</organism>
<feature type="region of interest" description="Disordered" evidence="1">
    <location>
        <begin position="150"/>
        <end position="187"/>
    </location>
</feature>
<feature type="compositionally biased region" description="Low complexity" evidence="1">
    <location>
        <begin position="165"/>
        <end position="177"/>
    </location>
</feature>
<dbReference type="SMART" id="SM00685">
    <property type="entry name" value="DM14"/>
    <property type="match status" value="2"/>
</dbReference>
<dbReference type="GO" id="GO:0001227">
    <property type="term" value="F:DNA-binding transcription repressor activity, RNA polymerase II-specific"/>
    <property type="evidence" value="ECO:0007669"/>
    <property type="project" value="InterPro"/>
</dbReference>
<dbReference type="Pfam" id="PF21528">
    <property type="entry name" value="CC2D1A-B_DM14"/>
    <property type="match status" value="2"/>
</dbReference>